<dbReference type="Gene3D" id="1.10.3210.10">
    <property type="entry name" value="Hypothetical protein af1432"/>
    <property type="match status" value="1"/>
</dbReference>
<dbReference type="PANTHER" id="PTHR46246">
    <property type="entry name" value="GUANOSINE-3',5'-BIS(DIPHOSPHATE) 3'-PYROPHOSPHOHYDROLASE MESH1"/>
    <property type="match status" value="1"/>
</dbReference>
<dbReference type="InterPro" id="IPR052194">
    <property type="entry name" value="MESH1"/>
</dbReference>
<sequence length="167" mass="18646">MNAAYTFARDAHARQGQKRKYSDMPYIVHPIAVAELVAGVPHTPEMVCAALLHDVVEDTDIDLSVIRETFGPKVAELVDWLTDVSRPQHGNRKARKALDLVHTAKAPPEAKTIKLADIIDNSRTISRHDPAFWRVYRAENLALLDVLAEGDPQLRQKARVALARPET</sequence>
<dbReference type="Pfam" id="PF13328">
    <property type="entry name" value="HD_4"/>
    <property type="match status" value="1"/>
</dbReference>
<comment type="caution">
    <text evidence="2">The sequence shown here is derived from an EMBL/GenBank/DDBJ whole genome shotgun (WGS) entry which is preliminary data.</text>
</comment>
<reference evidence="2 3" key="1">
    <citation type="submission" date="2015-03" db="EMBL/GenBank/DDBJ databases">
        <authorList>
            <person name="Hassan Y.I."/>
            <person name="Lepp D."/>
            <person name="Li X.-Z."/>
            <person name="Zhou T."/>
        </authorList>
    </citation>
    <scope>NUCLEOTIDE SEQUENCE [LARGE SCALE GENOMIC DNA]</scope>
    <source>
        <strain evidence="2 3">BD-c194</strain>
    </source>
</reference>
<keyword evidence="3" id="KW-1185">Reference proteome</keyword>
<dbReference type="SUPFAM" id="SSF109604">
    <property type="entry name" value="HD-domain/PDEase-like"/>
    <property type="match status" value="1"/>
</dbReference>
<dbReference type="PANTHER" id="PTHR46246:SF1">
    <property type="entry name" value="GUANOSINE-3',5'-BIS(DIPHOSPHATE) 3'-PYROPHOSPHOHYDROLASE MESH1"/>
    <property type="match status" value="1"/>
</dbReference>
<dbReference type="EMBL" id="JZEX01000059">
    <property type="protein sequence ID" value="KKB12757.1"/>
    <property type="molecule type" value="Genomic_DNA"/>
</dbReference>
<dbReference type="GO" id="GO:0008893">
    <property type="term" value="F:guanosine-3',5'-bis(diphosphate) 3'-diphosphatase activity"/>
    <property type="evidence" value="ECO:0007669"/>
    <property type="project" value="TreeGrafter"/>
</dbReference>
<dbReference type="AlphaFoldDB" id="A0A0F5FX55"/>
<evidence type="ECO:0000313" key="3">
    <source>
        <dbReference type="Proteomes" id="UP000033632"/>
    </source>
</evidence>
<organism evidence="2 3">
    <name type="scientific">Devosia geojensis</name>
    <dbReference type="NCBI Taxonomy" id="443610"/>
    <lineage>
        <taxon>Bacteria</taxon>
        <taxon>Pseudomonadati</taxon>
        <taxon>Pseudomonadota</taxon>
        <taxon>Alphaproteobacteria</taxon>
        <taxon>Hyphomicrobiales</taxon>
        <taxon>Devosiaceae</taxon>
        <taxon>Devosia</taxon>
    </lineage>
</organism>
<accession>A0A0F5FX55</accession>
<gene>
    <name evidence="2" type="ORF">VE25_05695</name>
</gene>
<dbReference type="SMART" id="SM00471">
    <property type="entry name" value="HDc"/>
    <property type="match status" value="1"/>
</dbReference>
<dbReference type="Proteomes" id="UP000033632">
    <property type="component" value="Unassembled WGS sequence"/>
</dbReference>
<evidence type="ECO:0000313" key="2">
    <source>
        <dbReference type="EMBL" id="KKB12757.1"/>
    </source>
</evidence>
<dbReference type="STRING" id="443610.VE25_05695"/>
<dbReference type="InterPro" id="IPR003607">
    <property type="entry name" value="HD/PDEase_dom"/>
</dbReference>
<dbReference type="PATRIC" id="fig|443610.3.peg.3691"/>
<protein>
    <recommendedName>
        <fullName evidence="1">HD/PDEase domain-containing protein</fullName>
    </recommendedName>
</protein>
<proteinExistence type="predicted"/>
<feature type="domain" description="HD/PDEase" evidence="1">
    <location>
        <begin position="22"/>
        <end position="131"/>
    </location>
</feature>
<dbReference type="CDD" id="cd00077">
    <property type="entry name" value="HDc"/>
    <property type="match status" value="1"/>
</dbReference>
<evidence type="ECO:0000259" key="1">
    <source>
        <dbReference type="SMART" id="SM00471"/>
    </source>
</evidence>
<name>A0A0F5FX55_9HYPH</name>